<feature type="compositionally biased region" description="Basic and acidic residues" evidence="1">
    <location>
        <begin position="219"/>
        <end position="237"/>
    </location>
</feature>
<dbReference type="Proteomes" id="UP000008810">
    <property type="component" value="Chromosome 3"/>
</dbReference>
<proteinExistence type="predicted"/>
<dbReference type="PANTHER" id="PTHR33157">
    <property type="entry name" value="AUTONOMOUS TRANSPOSABLE ELEMENT EN-1 MOSAIC PROTEIN-RELATED"/>
    <property type="match status" value="1"/>
</dbReference>
<dbReference type="EnsemblPlants" id="PNT68634">
    <property type="protein sequence ID" value="PNT68634"/>
    <property type="gene ID" value="BRADI_3g43517v3"/>
</dbReference>
<dbReference type="Gramene" id="PNT68634">
    <property type="protein sequence ID" value="PNT68634"/>
    <property type="gene ID" value="BRADI_3g43517v3"/>
</dbReference>
<dbReference type="EMBL" id="CM000882">
    <property type="protein sequence ID" value="PNT68634.1"/>
    <property type="molecule type" value="Genomic_DNA"/>
</dbReference>
<sequence>MKKEYIFLSMVTILNTYAVMKSGAKNMNSNGSSGVILSQKAQKRMRDYQEGVEAAHPDDPEQPEVDGLVLYTKGGGLPHGHLLIGDGAVRKADVIAAAKGKKSNPSTSDSYQHLSEENYQLRRANEGLTQHNVHLTRQQEVDHELTMGAPGSSHAGSQSIHNDGMDGAGTSANGNNNVVNVEINDTTAIGLGNNRGDNLAGENGSDDDSEALYANSDIDAGHDDDARAGREADRDAS</sequence>
<evidence type="ECO:0000313" key="2">
    <source>
        <dbReference type="EMBL" id="PNT68634.1"/>
    </source>
</evidence>
<name>A0A2K2D2W2_BRADI</name>
<dbReference type="GO" id="GO:0032196">
    <property type="term" value="P:transposition"/>
    <property type="evidence" value="ECO:0007669"/>
    <property type="project" value="InterPro"/>
</dbReference>
<reference evidence="2 3" key="1">
    <citation type="journal article" date="2010" name="Nature">
        <title>Genome sequencing and analysis of the model grass Brachypodium distachyon.</title>
        <authorList>
            <consortium name="International Brachypodium Initiative"/>
        </authorList>
    </citation>
    <scope>NUCLEOTIDE SEQUENCE [LARGE SCALE GENOMIC DNA]</scope>
    <source>
        <strain evidence="2 3">Bd21</strain>
    </source>
</reference>
<accession>A0A2K2D2W2</accession>
<reference evidence="3" key="3">
    <citation type="submission" date="2018-08" db="UniProtKB">
        <authorList>
            <consortium name="EnsemblPlants"/>
        </authorList>
    </citation>
    <scope>IDENTIFICATION</scope>
    <source>
        <strain evidence="3">cv. Bd21</strain>
    </source>
</reference>
<gene>
    <name evidence="2" type="ORF">BRADI_3g43517v3</name>
</gene>
<dbReference type="InterPro" id="IPR039266">
    <property type="entry name" value="EN-1/SPM"/>
</dbReference>
<evidence type="ECO:0000313" key="4">
    <source>
        <dbReference type="Proteomes" id="UP000008810"/>
    </source>
</evidence>
<reference evidence="2" key="2">
    <citation type="submission" date="2017-06" db="EMBL/GenBank/DDBJ databases">
        <title>WGS assembly of Brachypodium distachyon.</title>
        <authorList>
            <consortium name="The International Brachypodium Initiative"/>
            <person name="Lucas S."/>
            <person name="Harmon-Smith M."/>
            <person name="Lail K."/>
            <person name="Tice H."/>
            <person name="Grimwood J."/>
            <person name="Bruce D."/>
            <person name="Barry K."/>
            <person name="Shu S."/>
            <person name="Lindquist E."/>
            <person name="Wang M."/>
            <person name="Pitluck S."/>
            <person name="Vogel J.P."/>
            <person name="Garvin D.F."/>
            <person name="Mockler T.C."/>
            <person name="Schmutz J."/>
            <person name="Rokhsar D."/>
            <person name="Bevan M.W."/>
        </authorList>
    </citation>
    <scope>NUCLEOTIDE SEQUENCE</scope>
    <source>
        <strain evidence="2">Bd21</strain>
    </source>
</reference>
<keyword evidence="4" id="KW-1185">Reference proteome</keyword>
<dbReference type="PANTHER" id="PTHR33157:SF5">
    <property type="entry name" value="OS09G0314100 PROTEIN"/>
    <property type="match status" value="1"/>
</dbReference>
<feature type="region of interest" description="Disordered" evidence="1">
    <location>
        <begin position="189"/>
        <end position="237"/>
    </location>
</feature>
<protein>
    <submittedName>
        <fullName evidence="2 3">Uncharacterized protein</fullName>
    </submittedName>
</protein>
<dbReference type="InParanoid" id="A0A2K2D2W2"/>
<dbReference type="AlphaFoldDB" id="A0A2K2D2W2"/>
<feature type="region of interest" description="Disordered" evidence="1">
    <location>
        <begin position="147"/>
        <end position="177"/>
    </location>
</feature>
<dbReference type="OrthoDB" id="696382at2759"/>
<evidence type="ECO:0000256" key="1">
    <source>
        <dbReference type="SAM" id="MobiDB-lite"/>
    </source>
</evidence>
<organism evidence="2">
    <name type="scientific">Brachypodium distachyon</name>
    <name type="common">Purple false brome</name>
    <name type="synonym">Trachynia distachya</name>
    <dbReference type="NCBI Taxonomy" id="15368"/>
    <lineage>
        <taxon>Eukaryota</taxon>
        <taxon>Viridiplantae</taxon>
        <taxon>Streptophyta</taxon>
        <taxon>Embryophyta</taxon>
        <taxon>Tracheophyta</taxon>
        <taxon>Spermatophyta</taxon>
        <taxon>Magnoliopsida</taxon>
        <taxon>Liliopsida</taxon>
        <taxon>Poales</taxon>
        <taxon>Poaceae</taxon>
        <taxon>BOP clade</taxon>
        <taxon>Pooideae</taxon>
        <taxon>Stipodae</taxon>
        <taxon>Brachypodieae</taxon>
        <taxon>Brachypodium</taxon>
    </lineage>
</organism>
<evidence type="ECO:0000313" key="3">
    <source>
        <dbReference type="EnsemblPlants" id="PNT68634"/>
    </source>
</evidence>